<dbReference type="InterPro" id="IPR001015">
    <property type="entry name" value="Ferrochelatase"/>
</dbReference>
<dbReference type="UniPathway" id="UPA00252">
    <property type="reaction ID" value="UER00325"/>
</dbReference>
<keyword evidence="3 7" id="KW-0408">Iron</keyword>
<evidence type="ECO:0000256" key="1">
    <source>
        <dbReference type="ARBA" id="ARBA00004943"/>
    </source>
</evidence>
<name>A0A1R1XQF1_9FUNG</name>
<keyword evidence="7" id="KW-0496">Mitochondrion</keyword>
<dbReference type="PANTHER" id="PTHR11108">
    <property type="entry name" value="FERROCHELATASE"/>
    <property type="match status" value="1"/>
</dbReference>
<dbReference type="GO" id="GO:0005743">
    <property type="term" value="C:mitochondrial inner membrane"/>
    <property type="evidence" value="ECO:0007669"/>
    <property type="project" value="UniProtKB-SubCell"/>
</dbReference>
<protein>
    <recommendedName>
        <fullName evidence="7">Ferrochelatase</fullName>
        <ecNumber evidence="7">4.98.1.1</ecNumber>
    </recommendedName>
</protein>
<dbReference type="HAMAP" id="MF_00323">
    <property type="entry name" value="Ferrochelatase"/>
    <property type="match status" value="1"/>
</dbReference>
<keyword evidence="7" id="KW-0472">Membrane</keyword>
<comment type="function">
    <text evidence="7">Catalyzes the ferrous insertion into protoporphyrin IX.</text>
</comment>
<evidence type="ECO:0000256" key="5">
    <source>
        <dbReference type="ARBA" id="ARBA00023239"/>
    </source>
</evidence>
<dbReference type="EMBL" id="LSSN01002203">
    <property type="protein sequence ID" value="OMJ16863.1"/>
    <property type="molecule type" value="Genomic_DNA"/>
</dbReference>
<sequence>MGGPRSLDDVNSYLNGIFADRDIMQLPVQDYLGPFIANRRTKKVQDEYKQIGGKSPIEDWTKIQGSKMVSILDKISPQTGPHKYYIGFRYNEPKTETALQQMKADGVNRAVAFSQYFQYSCSTTGSNLNELYRQVHDIDAGRQIKWSFIDRWGDNDQLIQVFANNIEKSLKVMAQKVGNDGVNNVPILFSAHSLPLYVVLKGDPYVAEVGATVGLVMKELRKRNVRNPYRLIWQSEVGPLKWLGPSTEHVIKTINASTNGKIDSVVMVPIAFGSDHIETLYELGIEYRNLASESGIVNYELVSPPNDDDIFAQGMAAEVVSHLAKCSSGSTNSLDNQIYMQCPGCVSEQCRITKKWISSHQNSNE</sequence>
<evidence type="ECO:0000256" key="4">
    <source>
        <dbReference type="ARBA" id="ARBA00023133"/>
    </source>
</evidence>
<evidence type="ECO:0000256" key="3">
    <source>
        <dbReference type="ARBA" id="ARBA00023004"/>
    </source>
</evidence>
<dbReference type="CDD" id="cd03411">
    <property type="entry name" value="Ferrochelatase_N"/>
    <property type="match status" value="1"/>
</dbReference>
<evidence type="ECO:0000313" key="9">
    <source>
        <dbReference type="Proteomes" id="UP000187283"/>
    </source>
</evidence>
<gene>
    <name evidence="8" type="ORF">AYI70_g6328</name>
</gene>
<keyword evidence="4 7" id="KW-0350">Heme biosynthesis</keyword>
<keyword evidence="6 7" id="KW-0627">Porphyrin biosynthesis</keyword>
<dbReference type="Proteomes" id="UP000187283">
    <property type="component" value="Unassembled WGS sequence"/>
</dbReference>
<evidence type="ECO:0000256" key="7">
    <source>
        <dbReference type="RuleBase" id="RU000607"/>
    </source>
</evidence>
<evidence type="ECO:0000256" key="2">
    <source>
        <dbReference type="ARBA" id="ARBA00007718"/>
    </source>
</evidence>
<accession>A0A1R1XQF1</accession>
<dbReference type="GO" id="GO:0006783">
    <property type="term" value="P:heme biosynthetic process"/>
    <property type="evidence" value="ECO:0007669"/>
    <property type="project" value="UniProtKB-UniRule"/>
</dbReference>
<comment type="similarity">
    <text evidence="2 7">Belongs to the ferrochelatase family.</text>
</comment>
<dbReference type="Gene3D" id="3.40.50.1400">
    <property type="match status" value="2"/>
</dbReference>
<dbReference type="Pfam" id="PF00762">
    <property type="entry name" value="Ferrochelatase"/>
    <property type="match status" value="1"/>
</dbReference>
<dbReference type="SUPFAM" id="SSF53800">
    <property type="entry name" value="Chelatase"/>
    <property type="match status" value="1"/>
</dbReference>
<keyword evidence="7" id="KW-0999">Mitochondrion inner membrane</keyword>
<dbReference type="PANTHER" id="PTHR11108:SF1">
    <property type="entry name" value="FERROCHELATASE, MITOCHONDRIAL"/>
    <property type="match status" value="1"/>
</dbReference>
<comment type="subcellular location">
    <subcellularLocation>
        <location evidence="7">Mitochondrion inner membrane</location>
    </subcellularLocation>
</comment>
<dbReference type="InterPro" id="IPR033644">
    <property type="entry name" value="Ferrochelatase_C"/>
</dbReference>
<comment type="caution">
    <text evidence="8">The sequence shown here is derived from an EMBL/GenBank/DDBJ whole genome shotgun (WGS) entry which is preliminary data.</text>
</comment>
<evidence type="ECO:0000313" key="8">
    <source>
        <dbReference type="EMBL" id="OMJ16863.1"/>
    </source>
</evidence>
<dbReference type="AlphaFoldDB" id="A0A1R1XQF1"/>
<dbReference type="NCBIfam" id="TIGR00109">
    <property type="entry name" value="hemH"/>
    <property type="match status" value="1"/>
</dbReference>
<organism evidence="8 9">
    <name type="scientific">Smittium culicis</name>
    <dbReference type="NCBI Taxonomy" id="133412"/>
    <lineage>
        <taxon>Eukaryota</taxon>
        <taxon>Fungi</taxon>
        <taxon>Fungi incertae sedis</taxon>
        <taxon>Zoopagomycota</taxon>
        <taxon>Kickxellomycotina</taxon>
        <taxon>Harpellomycetes</taxon>
        <taxon>Harpellales</taxon>
        <taxon>Legeriomycetaceae</taxon>
        <taxon>Smittium</taxon>
    </lineage>
</organism>
<dbReference type="InterPro" id="IPR033659">
    <property type="entry name" value="Ferrochelatase_N"/>
</dbReference>
<dbReference type="GO" id="GO:0004325">
    <property type="term" value="F:ferrochelatase activity"/>
    <property type="evidence" value="ECO:0007669"/>
    <property type="project" value="UniProtKB-UniRule"/>
</dbReference>
<dbReference type="PROSITE" id="PS00534">
    <property type="entry name" value="FERROCHELATASE"/>
    <property type="match status" value="1"/>
</dbReference>
<keyword evidence="5 7" id="KW-0456">Lyase</keyword>
<dbReference type="CDD" id="cd00419">
    <property type="entry name" value="Ferrochelatase_C"/>
    <property type="match status" value="1"/>
</dbReference>
<reference evidence="8 9" key="1">
    <citation type="submission" date="2017-01" db="EMBL/GenBank/DDBJ databases">
        <authorList>
            <person name="Mah S.A."/>
            <person name="Swanson W.J."/>
            <person name="Moy G.W."/>
            <person name="Vacquier V.D."/>
        </authorList>
    </citation>
    <scope>NUCLEOTIDE SEQUENCE [LARGE SCALE GENOMIC DNA]</scope>
    <source>
        <strain evidence="8 9">GSMNP</strain>
    </source>
</reference>
<proteinExistence type="inferred from homology"/>
<comment type="catalytic activity">
    <reaction evidence="7">
        <text>heme b + 2 H(+) = protoporphyrin IX + Fe(2+)</text>
        <dbReference type="Rhea" id="RHEA:22584"/>
        <dbReference type="ChEBI" id="CHEBI:15378"/>
        <dbReference type="ChEBI" id="CHEBI:29033"/>
        <dbReference type="ChEBI" id="CHEBI:57306"/>
        <dbReference type="ChEBI" id="CHEBI:60344"/>
        <dbReference type="EC" id="4.98.1.1"/>
    </reaction>
</comment>
<dbReference type="InterPro" id="IPR019772">
    <property type="entry name" value="Ferrochelatase_AS"/>
</dbReference>
<comment type="pathway">
    <text evidence="1 7">Porphyrin-containing compound metabolism; protoheme biosynthesis; protoheme from protoporphyrin-IX: step 1/1.</text>
</comment>
<evidence type="ECO:0000256" key="6">
    <source>
        <dbReference type="ARBA" id="ARBA00023244"/>
    </source>
</evidence>
<dbReference type="STRING" id="133412.A0A1R1XQF1"/>
<keyword evidence="9" id="KW-1185">Reference proteome</keyword>
<dbReference type="EC" id="4.98.1.1" evidence="7"/>
<dbReference type="OrthoDB" id="1323at2759"/>